<protein>
    <submittedName>
        <fullName evidence="2">Uncharacterized protein</fullName>
    </submittedName>
</protein>
<keyword evidence="1" id="KW-1133">Transmembrane helix</keyword>
<feature type="transmembrane region" description="Helical" evidence="1">
    <location>
        <begin position="7"/>
        <end position="27"/>
    </location>
</feature>
<name>C9LQH3_9FIRM</name>
<accession>C9LQH3</accession>
<organism evidence="2 3">
    <name type="scientific">Dialister invisus DSM 15470</name>
    <dbReference type="NCBI Taxonomy" id="592028"/>
    <lineage>
        <taxon>Bacteria</taxon>
        <taxon>Bacillati</taxon>
        <taxon>Bacillota</taxon>
        <taxon>Negativicutes</taxon>
        <taxon>Veillonellales</taxon>
        <taxon>Veillonellaceae</taxon>
        <taxon>Dialister</taxon>
    </lineage>
</organism>
<dbReference type="AlphaFoldDB" id="C9LQH3"/>
<evidence type="ECO:0000313" key="3">
    <source>
        <dbReference type="Proteomes" id="UP000004736"/>
    </source>
</evidence>
<dbReference type="Proteomes" id="UP000004736">
    <property type="component" value="Unassembled WGS sequence"/>
</dbReference>
<sequence length="44" mass="5307">MQIIFTFSFLLMVILFSLFLNFLSSWMPRDDKSLPGFRPLFAYR</sequence>
<comment type="caution">
    <text evidence="2">The sequence shown here is derived from an EMBL/GenBank/DDBJ whole genome shotgun (WGS) entry which is preliminary data.</text>
</comment>
<gene>
    <name evidence="2" type="ORF">GCWU000321_01805</name>
</gene>
<evidence type="ECO:0000256" key="1">
    <source>
        <dbReference type="SAM" id="Phobius"/>
    </source>
</evidence>
<reference evidence="2" key="1">
    <citation type="submission" date="2009-09" db="EMBL/GenBank/DDBJ databases">
        <authorList>
            <person name="Weinstock G."/>
            <person name="Sodergren E."/>
            <person name="Clifton S."/>
            <person name="Fulton L."/>
            <person name="Fulton B."/>
            <person name="Courtney L."/>
            <person name="Fronick C."/>
            <person name="Harrison M."/>
            <person name="Strong C."/>
            <person name="Farmer C."/>
            <person name="Delahaunty K."/>
            <person name="Markovic C."/>
            <person name="Hall O."/>
            <person name="Minx P."/>
            <person name="Tomlinson C."/>
            <person name="Mitreva M."/>
            <person name="Nelson J."/>
            <person name="Hou S."/>
            <person name="Wollam A."/>
            <person name="Pepin K.H."/>
            <person name="Johnson M."/>
            <person name="Bhonagiri V."/>
            <person name="Nash W.E."/>
            <person name="Warren W."/>
            <person name="Chinwalla A."/>
            <person name="Mardis E.R."/>
            <person name="Wilson R.K."/>
        </authorList>
    </citation>
    <scope>NUCLEOTIDE SEQUENCE [LARGE SCALE GENOMIC DNA]</scope>
    <source>
        <strain evidence="2">DSM 15470</strain>
    </source>
</reference>
<keyword evidence="1" id="KW-0812">Transmembrane</keyword>
<dbReference type="HOGENOM" id="CLU_3215438_0_0_9"/>
<keyword evidence="1" id="KW-0472">Membrane</keyword>
<evidence type="ECO:0000313" key="2">
    <source>
        <dbReference type="EMBL" id="EEW97809.1"/>
    </source>
</evidence>
<dbReference type="EMBL" id="ACIM02000001">
    <property type="protein sequence ID" value="EEW97809.1"/>
    <property type="molecule type" value="Genomic_DNA"/>
</dbReference>
<proteinExistence type="predicted"/>
<keyword evidence="3" id="KW-1185">Reference proteome</keyword>